<feature type="region of interest" description="Disordered" evidence="1">
    <location>
        <begin position="132"/>
        <end position="164"/>
    </location>
</feature>
<dbReference type="AlphaFoldDB" id="A0AAV6UEN8"/>
<sequence>MSEIEDDDYAFNLHEASIQNFDSDAALSATAEQSRDMLKVLKHYVRAIHGSDNVNSHLYLLLTVCGMDPRLPYAVVGGFPFILKLLQVHHECSGRDCVIRTRQQLLPKKTKDSKKFLVQPIVERDYKKSVKQPGIRVGKPAKTAKKESKGALSREKKEFPNYFI</sequence>
<evidence type="ECO:0000256" key="1">
    <source>
        <dbReference type="SAM" id="MobiDB-lite"/>
    </source>
</evidence>
<comment type="caution">
    <text evidence="2">The sequence shown here is derived from an EMBL/GenBank/DDBJ whole genome shotgun (WGS) entry which is preliminary data.</text>
</comment>
<dbReference type="Proteomes" id="UP000827092">
    <property type="component" value="Unassembled WGS sequence"/>
</dbReference>
<dbReference type="EMBL" id="JAFNEN010000444">
    <property type="protein sequence ID" value="KAG8182857.1"/>
    <property type="molecule type" value="Genomic_DNA"/>
</dbReference>
<keyword evidence="3" id="KW-1185">Reference proteome</keyword>
<protein>
    <submittedName>
        <fullName evidence="2">Uncharacterized protein</fullName>
    </submittedName>
</protein>
<accession>A0AAV6UEN8</accession>
<evidence type="ECO:0000313" key="3">
    <source>
        <dbReference type="Proteomes" id="UP000827092"/>
    </source>
</evidence>
<evidence type="ECO:0000313" key="2">
    <source>
        <dbReference type="EMBL" id="KAG8182857.1"/>
    </source>
</evidence>
<reference evidence="2 3" key="1">
    <citation type="journal article" date="2022" name="Nat. Ecol. Evol.">
        <title>A masculinizing supergene underlies an exaggerated male reproductive morph in a spider.</title>
        <authorList>
            <person name="Hendrickx F."/>
            <person name="De Corte Z."/>
            <person name="Sonet G."/>
            <person name="Van Belleghem S.M."/>
            <person name="Kostlbacher S."/>
            <person name="Vangestel C."/>
        </authorList>
    </citation>
    <scope>NUCLEOTIDE SEQUENCE [LARGE SCALE GENOMIC DNA]</scope>
    <source>
        <strain evidence="2">W744_W776</strain>
    </source>
</reference>
<name>A0AAV6UEN8_9ARAC</name>
<feature type="compositionally biased region" description="Basic and acidic residues" evidence="1">
    <location>
        <begin position="144"/>
        <end position="164"/>
    </location>
</feature>
<proteinExistence type="predicted"/>
<organism evidence="2 3">
    <name type="scientific">Oedothorax gibbosus</name>
    <dbReference type="NCBI Taxonomy" id="931172"/>
    <lineage>
        <taxon>Eukaryota</taxon>
        <taxon>Metazoa</taxon>
        <taxon>Ecdysozoa</taxon>
        <taxon>Arthropoda</taxon>
        <taxon>Chelicerata</taxon>
        <taxon>Arachnida</taxon>
        <taxon>Araneae</taxon>
        <taxon>Araneomorphae</taxon>
        <taxon>Entelegynae</taxon>
        <taxon>Araneoidea</taxon>
        <taxon>Linyphiidae</taxon>
        <taxon>Erigoninae</taxon>
        <taxon>Oedothorax</taxon>
    </lineage>
</organism>
<gene>
    <name evidence="2" type="ORF">JTE90_002274</name>
</gene>